<evidence type="ECO:0000256" key="1">
    <source>
        <dbReference type="SAM" id="MobiDB-lite"/>
    </source>
</evidence>
<name>A0AAV4H2A0_9GAST</name>
<sequence length="124" mass="13447">MSRQAVASSLSPAASSSSSQMSSPSSSTCSVPLAVQAQSYLDQNVRAYLHPRRYPPQFRSRHSVDPVLSLCSDKPLRERRDVQLPAAHSVANVSRVKGQTLPAIRGRSSKRGEMAIIMTPNRAS</sequence>
<accession>A0AAV4H2A0</accession>
<gene>
    <name evidence="2" type="ORF">ElyMa_004337200</name>
</gene>
<reference evidence="2 3" key="1">
    <citation type="journal article" date="2021" name="Elife">
        <title>Chloroplast acquisition without the gene transfer in kleptoplastic sea slugs, Plakobranchus ocellatus.</title>
        <authorList>
            <person name="Maeda T."/>
            <person name="Takahashi S."/>
            <person name="Yoshida T."/>
            <person name="Shimamura S."/>
            <person name="Takaki Y."/>
            <person name="Nagai Y."/>
            <person name="Toyoda A."/>
            <person name="Suzuki Y."/>
            <person name="Arimoto A."/>
            <person name="Ishii H."/>
            <person name="Satoh N."/>
            <person name="Nishiyama T."/>
            <person name="Hasebe M."/>
            <person name="Maruyama T."/>
            <person name="Minagawa J."/>
            <person name="Obokata J."/>
            <person name="Shigenobu S."/>
        </authorList>
    </citation>
    <scope>NUCLEOTIDE SEQUENCE [LARGE SCALE GENOMIC DNA]</scope>
</reference>
<dbReference type="AlphaFoldDB" id="A0AAV4H2A0"/>
<protein>
    <submittedName>
        <fullName evidence="2">Uncharacterized protein</fullName>
    </submittedName>
</protein>
<feature type="compositionally biased region" description="Low complexity" evidence="1">
    <location>
        <begin position="7"/>
        <end position="29"/>
    </location>
</feature>
<evidence type="ECO:0000313" key="2">
    <source>
        <dbReference type="EMBL" id="GFR91799.1"/>
    </source>
</evidence>
<dbReference type="EMBL" id="BMAT01008745">
    <property type="protein sequence ID" value="GFR91799.1"/>
    <property type="molecule type" value="Genomic_DNA"/>
</dbReference>
<comment type="caution">
    <text evidence="2">The sequence shown here is derived from an EMBL/GenBank/DDBJ whole genome shotgun (WGS) entry which is preliminary data.</text>
</comment>
<organism evidence="2 3">
    <name type="scientific">Elysia marginata</name>
    <dbReference type="NCBI Taxonomy" id="1093978"/>
    <lineage>
        <taxon>Eukaryota</taxon>
        <taxon>Metazoa</taxon>
        <taxon>Spiralia</taxon>
        <taxon>Lophotrochozoa</taxon>
        <taxon>Mollusca</taxon>
        <taxon>Gastropoda</taxon>
        <taxon>Heterobranchia</taxon>
        <taxon>Euthyneura</taxon>
        <taxon>Panpulmonata</taxon>
        <taxon>Sacoglossa</taxon>
        <taxon>Placobranchoidea</taxon>
        <taxon>Plakobranchidae</taxon>
        <taxon>Elysia</taxon>
    </lineage>
</organism>
<keyword evidence="3" id="KW-1185">Reference proteome</keyword>
<evidence type="ECO:0000313" key="3">
    <source>
        <dbReference type="Proteomes" id="UP000762676"/>
    </source>
</evidence>
<proteinExistence type="predicted"/>
<feature type="region of interest" description="Disordered" evidence="1">
    <location>
        <begin position="1"/>
        <end position="29"/>
    </location>
</feature>
<dbReference type="Proteomes" id="UP000762676">
    <property type="component" value="Unassembled WGS sequence"/>
</dbReference>